<feature type="transmembrane region" description="Helical" evidence="4">
    <location>
        <begin position="264"/>
        <end position="288"/>
    </location>
</feature>
<keyword evidence="4" id="KW-0472">Membrane</keyword>
<dbReference type="InterPro" id="IPR019825">
    <property type="entry name" value="Lectin_legB_Mn/Ca_BS"/>
</dbReference>
<dbReference type="GO" id="GO:0005524">
    <property type="term" value="F:ATP binding"/>
    <property type="evidence" value="ECO:0007669"/>
    <property type="project" value="UniProtKB-UniRule"/>
</dbReference>
<evidence type="ECO:0000256" key="5">
    <source>
        <dbReference type="SAM" id="SignalP"/>
    </source>
</evidence>
<name>A0A6A4KLS5_9ERIC</name>
<keyword evidence="5" id="KW-0732">Signal</keyword>
<feature type="chain" id="PRO_5025679796" description="Legume lectin domain-containing protein" evidence="5">
    <location>
        <begin position="27"/>
        <end position="359"/>
    </location>
</feature>
<evidence type="ECO:0000313" key="7">
    <source>
        <dbReference type="EMBL" id="KAE9446152.1"/>
    </source>
</evidence>
<dbReference type="AlphaFoldDB" id="A0A6A4KLS5"/>
<evidence type="ECO:0000256" key="3">
    <source>
        <dbReference type="PROSITE-ProRule" id="PRU10141"/>
    </source>
</evidence>
<keyword evidence="3" id="KW-0547">Nucleotide-binding</keyword>
<organism evidence="7">
    <name type="scientific">Rhododendron williamsianum</name>
    <dbReference type="NCBI Taxonomy" id="262921"/>
    <lineage>
        <taxon>Eukaryota</taxon>
        <taxon>Viridiplantae</taxon>
        <taxon>Streptophyta</taxon>
        <taxon>Embryophyta</taxon>
        <taxon>Tracheophyta</taxon>
        <taxon>Spermatophyta</taxon>
        <taxon>Magnoliopsida</taxon>
        <taxon>eudicotyledons</taxon>
        <taxon>Gunneridae</taxon>
        <taxon>Pentapetalae</taxon>
        <taxon>asterids</taxon>
        <taxon>Ericales</taxon>
        <taxon>Ericaceae</taxon>
        <taxon>Ericoideae</taxon>
        <taxon>Rhodoreae</taxon>
        <taxon>Rhododendron</taxon>
    </lineage>
</organism>
<dbReference type="Gene3D" id="2.60.120.200">
    <property type="match status" value="1"/>
</dbReference>
<dbReference type="InterPro" id="IPR001220">
    <property type="entry name" value="Legume_lectin_dom"/>
</dbReference>
<keyword evidence="2" id="KW-0430">Lectin</keyword>
<keyword evidence="3" id="KW-0067">ATP-binding</keyword>
<feature type="domain" description="Legume lectin" evidence="6">
    <location>
        <begin position="31"/>
        <end position="198"/>
    </location>
</feature>
<evidence type="ECO:0000256" key="2">
    <source>
        <dbReference type="ARBA" id="ARBA00022734"/>
    </source>
</evidence>
<proteinExistence type="inferred from homology"/>
<dbReference type="SUPFAM" id="SSF56112">
    <property type="entry name" value="Protein kinase-like (PK-like)"/>
    <property type="match status" value="1"/>
</dbReference>
<evidence type="ECO:0000256" key="1">
    <source>
        <dbReference type="ARBA" id="ARBA00007606"/>
    </source>
</evidence>
<comment type="caution">
    <text evidence="7">The sequence shown here is derived from an EMBL/GenBank/DDBJ whole genome shotgun (WGS) entry which is preliminary data.</text>
</comment>
<reference evidence="7" key="1">
    <citation type="journal article" date="2019" name="Genome Biol. Evol.">
        <title>The Rhododendron genome and chromosomal organization provide insight into shared whole-genome duplications across the heath family (Ericaceae).</title>
        <authorList>
            <person name="Soza V.L."/>
            <person name="Lindsley D."/>
            <person name="Waalkes A."/>
            <person name="Ramage E."/>
            <person name="Patwardhan R.P."/>
            <person name="Burton J.N."/>
            <person name="Adey A."/>
            <person name="Kumar A."/>
            <person name="Qiu R."/>
            <person name="Shendure J."/>
            <person name="Hall B."/>
        </authorList>
    </citation>
    <scope>NUCLEOTIDE SEQUENCE</scope>
    <source>
        <strain evidence="7">RSF 1966-606</strain>
    </source>
</reference>
<dbReference type="InterPro" id="IPR013320">
    <property type="entry name" value="ConA-like_dom_sf"/>
</dbReference>
<feature type="non-terminal residue" evidence="7">
    <location>
        <position position="359"/>
    </location>
</feature>
<accession>A0A6A4KLS5</accession>
<dbReference type="EMBL" id="QEFC01003858">
    <property type="protein sequence ID" value="KAE9446152.1"/>
    <property type="molecule type" value="Genomic_DNA"/>
</dbReference>
<dbReference type="GO" id="GO:0030246">
    <property type="term" value="F:carbohydrate binding"/>
    <property type="evidence" value="ECO:0007669"/>
    <property type="project" value="UniProtKB-KW"/>
</dbReference>
<keyword evidence="4" id="KW-0812">Transmembrane</keyword>
<dbReference type="InterPro" id="IPR017441">
    <property type="entry name" value="Protein_kinase_ATP_BS"/>
</dbReference>
<feature type="non-terminal residue" evidence="7">
    <location>
        <position position="1"/>
    </location>
</feature>
<protein>
    <recommendedName>
        <fullName evidence="6">Legume lectin domain-containing protein</fullName>
    </recommendedName>
</protein>
<dbReference type="Gene3D" id="3.30.200.20">
    <property type="entry name" value="Phosphorylase Kinase, domain 1"/>
    <property type="match status" value="1"/>
</dbReference>
<feature type="binding site" evidence="3">
    <location>
        <position position="355"/>
    </location>
    <ligand>
        <name>ATP</name>
        <dbReference type="ChEBI" id="CHEBI:30616"/>
    </ligand>
</feature>
<dbReference type="PANTHER" id="PTHR32401">
    <property type="entry name" value="CONCANAVALIN A-LIKE LECTIN FAMILY PROTEIN"/>
    <property type="match status" value="1"/>
</dbReference>
<dbReference type="InterPro" id="IPR050258">
    <property type="entry name" value="Leguminous_Lectin"/>
</dbReference>
<dbReference type="InterPro" id="IPR011009">
    <property type="entry name" value="Kinase-like_dom_sf"/>
</dbReference>
<comment type="similarity">
    <text evidence="1">Belongs to the leguminous lectin family.</text>
</comment>
<sequence length="359" mass="38464">MPSSPPHLVPILFLFIFFNSLPPSHSTPLSPSANITLFGDAHFVNTTISLTPQLNCRSPPSSSPQSLGYGRAFFFAPVRFLDSKTNKTASFSTQFSFAITNPYAPLCPFGEGFTFLITSKTDSFSYGPMGVPNGQDFTYVAVEFDTMLDPNVGDVNSNHVGIDVDSVVSVASVDGFSKGIDLQSGRPLTAWIEYRSGEASNGRGSAIHLVGGWKFKTYGLLPSVMPMETVGGEGDCFMCSSPEDLGGQNNNANYHHINKRLGELALGLGGLAAFIISLSVIVVIVIWCMTRKKRLNSGGSNEGHRYQGNKLPKRLSLSAIKSATKGFNHNRIIGEGGSATVYEGSLPSCGPVAVKRFSQ</sequence>
<evidence type="ECO:0000256" key="4">
    <source>
        <dbReference type="SAM" id="Phobius"/>
    </source>
</evidence>
<dbReference type="PROSITE" id="PS00307">
    <property type="entry name" value="LECTIN_LEGUME_BETA"/>
    <property type="match status" value="1"/>
</dbReference>
<keyword evidence="4" id="KW-1133">Transmembrane helix</keyword>
<dbReference type="PANTHER" id="PTHR32401:SF48">
    <property type="entry name" value="LEGUME LECTIN DOMAIN-CONTAINING PROTEIN"/>
    <property type="match status" value="1"/>
</dbReference>
<dbReference type="Pfam" id="PF00139">
    <property type="entry name" value="Lectin_legB"/>
    <property type="match status" value="1"/>
</dbReference>
<evidence type="ECO:0000259" key="6">
    <source>
        <dbReference type="Pfam" id="PF00139"/>
    </source>
</evidence>
<dbReference type="PROSITE" id="PS00107">
    <property type="entry name" value="PROTEIN_KINASE_ATP"/>
    <property type="match status" value="1"/>
</dbReference>
<gene>
    <name evidence="7" type="ORF">C3L33_21950</name>
</gene>
<feature type="signal peptide" evidence="5">
    <location>
        <begin position="1"/>
        <end position="26"/>
    </location>
</feature>
<dbReference type="SUPFAM" id="SSF49899">
    <property type="entry name" value="Concanavalin A-like lectins/glucanases"/>
    <property type="match status" value="1"/>
</dbReference>
<dbReference type="OrthoDB" id="1856421at2759"/>